<gene>
    <name evidence="6" type="ORF">LCGC14_0309410</name>
</gene>
<dbReference type="InterPro" id="IPR000847">
    <property type="entry name" value="LysR_HTH_N"/>
</dbReference>
<dbReference type="InterPro" id="IPR058163">
    <property type="entry name" value="LysR-type_TF_proteobact-type"/>
</dbReference>
<evidence type="ECO:0000256" key="4">
    <source>
        <dbReference type="ARBA" id="ARBA00023163"/>
    </source>
</evidence>
<protein>
    <recommendedName>
        <fullName evidence="5">HTH lysR-type domain-containing protein</fullName>
    </recommendedName>
</protein>
<comment type="caution">
    <text evidence="6">The sequence shown here is derived from an EMBL/GenBank/DDBJ whole genome shotgun (WGS) entry which is preliminary data.</text>
</comment>
<organism evidence="6">
    <name type="scientific">marine sediment metagenome</name>
    <dbReference type="NCBI Taxonomy" id="412755"/>
    <lineage>
        <taxon>unclassified sequences</taxon>
        <taxon>metagenomes</taxon>
        <taxon>ecological metagenomes</taxon>
    </lineage>
</organism>
<dbReference type="PANTHER" id="PTHR30537:SF5">
    <property type="entry name" value="HTH-TYPE TRANSCRIPTIONAL ACTIVATOR TTDR-RELATED"/>
    <property type="match status" value="1"/>
</dbReference>
<evidence type="ECO:0000256" key="2">
    <source>
        <dbReference type="ARBA" id="ARBA00023015"/>
    </source>
</evidence>
<reference evidence="6" key="1">
    <citation type="journal article" date="2015" name="Nature">
        <title>Complex archaea that bridge the gap between prokaryotes and eukaryotes.</title>
        <authorList>
            <person name="Spang A."/>
            <person name="Saw J.H."/>
            <person name="Jorgensen S.L."/>
            <person name="Zaremba-Niedzwiedzka K."/>
            <person name="Martijn J."/>
            <person name="Lind A.E."/>
            <person name="van Eijk R."/>
            <person name="Schleper C."/>
            <person name="Guy L."/>
            <person name="Ettema T.J."/>
        </authorList>
    </citation>
    <scope>NUCLEOTIDE SEQUENCE</scope>
</reference>
<name>A0A0F9U532_9ZZZZ</name>
<evidence type="ECO:0000256" key="1">
    <source>
        <dbReference type="ARBA" id="ARBA00009437"/>
    </source>
</evidence>
<dbReference type="Gene3D" id="3.40.190.10">
    <property type="entry name" value="Periplasmic binding protein-like II"/>
    <property type="match status" value="2"/>
</dbReference>
<dbReference type="InterPro" id="IPR036390">
    <property type="entry name" value="WH_DNA-bd_sf"/>
</dbReference>
<keyword evidence="4" id="KW-0804">Transcription</keyword>
<feature type="domain" description="HTH lysR-type" evidence="5">
    <location>
        <begin position="9"/>
        <end position="66"/>
    </location>
</feature>
<dbReference type="Pfam" id="PF03466">
    <property type="entry name" value="LysR_substrate"/>
    <property type="match status" value="1"/>
</dbReference>
<dbReference type="AlphaFoldDB" id="A0A0F9U532"/>
<dbReference type="InterPro" id="IPR036388">
    <property type="entry name" value="WH-like_DNA-bd_sf"/>
</dbReference>
<evidence type="ECO:0000256" key="3">
    <source>
        <dbReference type="ARBA" id="ARBA00023125"/>
    </source>
</evidence>
<evidence type="ECO:0000259" key="5">
    <source>
        <dbReference type="PROSITE" id="PS50931"/>
    </source>
</evidence>
<keyword evidence="3" id="KW-0238">DNA-binding</keyword>
<dbReference type="Gene3D" id="1.10.10.10">
    <property type="entry name" value="Winged helix-like DNA-binding domain superfamily/Winged helix DNA-binding domain"/>
    <property type="match status" value="1"/>
</dbReference>
<evidence type="ECO:0000313" key="6">
    <source>
        <dbReference type="EMBL" id="KKN82392.1"/>
    </source>
</evidence>
<accession>A0A0F9U532</accession>
<dbReference type="SUPFAM" id="SSF46785">
    <property type="entry name" value="Winged helix' DNA-binding domain"/>
    <property type="match status" value="1"/>
</dbReference>
<dbReference type="CDD" id="cd08432">
    <property type="entry name" value="PBP2_GcdR_TrpI_HvrB_AmpR_like"/>
    <property type="match status" value="1"/>
</dbReference>
<dbReference type="Pfam" id="PF00126">
    <property type="entry name" value="HTH_1"/>
    <property type="match status" value="1"/>
</dbReference>
<keyword evidence="2" id="KW-0805">Transcription regulation</keyword>
<proteinExistence type="inferred from homology"/>
<dbReference type="PANTHER" id="PTHR30537">
    <property type="entry name" value="HTH-TYPE TRANSCRIPTIONAL REGULATOR"/>
    <property type="match status" value="1"/>
</dbReference>
<dbReference type="InterPro" id="IPR005119">
    <property type="entry name" value="LysR_subst-bd"/>
</dbReference>
<dbReference type="EMBL" id="LAZR01000201">
    <property type="protein sequence ID" value="KKN82392.1"/>
    <property type="molecule type" value="Genomic_DNA"/>
</dbReference>
<dbReference type="GO" id="GO:0003700">
    <property type="term" value="F:DNA-binding transcription factor activity"/>
    <property type="evidence" value="ECO:0007669"/>
    <property type="project" value="InterPro"/>
</dbReference>
<dbReference type="SUPFAM" id="SSF53850">
    <property type="entry name" value="Periplasmic binding protein-like II"/>
    <property type="match status" value="1"/>
</dbReference>
<comment type="similarity">
    <text evidence="1">Belongs to the LysR transcriptional regulatory family.</text>
</comment>
<dbReference type="GO" id="GO:0003677">
    <property type="term" value="F:DNA binding"/>
    <property type="evidence" value="ECO:0007669"/>
    <property type="project" value="UniProtKB-KW"/>
</dbReference>
<dbReference type="PROSITE" id="PS50931">
    <property type="entry name" value="HTH_LYSR"/>
    <property type="match status" value="1"/>
</dbReference>
<sequence>MKKGNPALPPLDYLLAFEAAAEQNSFVGASTKLNISETAISRKVRLLEHHYNMPLFIRGHRSIHLTPQGQRFLSLIKPALQSLRETSRHIVSEHQVRSVTLAATNSVAALWLMPRLQVFRSANKNIKIMLVASDDDAECLGDTVDLAILRGNAGWPAHDAKLLFGETVFPVCSPDYLAANPTATTPVAIKNQDLIEVNAGHKEWMNWTSWLSRVGEIGTEPDQVMLFNTYPLAIQAALDGIGLALGWGHLVDRHLAAGTLVRPLGDIQVRTDDGYYLLRPKNRETFDECQIVEKWLTEVAAALPSYAT</sequence>